<evidence type="ECO:0000313" key="2">
    <source>
        <dbReference type="EMBL" id="GAG29897.1"/>
    </source>
</evidence>
<reference evidence="2" key="1">
    <citation type="journal article" date="2014" name="Front. Microbiol.">
        <title>High frequency of phylogenetically diverse reductive dehalogenase-homologous genes in deep subseafloor sedimentary metagenomes.</title>
        <authorList>
            <person name="Kawai M."/>
            <person name="Futagami T."/>
            <person name="Toyoda A."/>
            <person name="Takaki Y."/>
            <person name="Nishi S."/>
            <person name="Hori S."/>
            <person name="Arai W."/>
            <person name="Tsubouchi T."/>
            <person name="Morono Y."/>
            <person name="Uchiyama I."/>
            <person name="Ito T."/>
            <person name="Fujiyama A."/>
            <person name="Inagaki F."/>
            <person name="Takami H."/>
        </authorList>
    </citation>
    <scope>NUCLEOTIDE SEQUENCE</scope>
    <source>
        <strain evidence="2">Expedition CK06-06</strain>
    </source>
</reference>
<dbReference type="EMBL" id="BARS01049142">
    <property type="protein sequence ID" value="GAG29897.1"/>
    <property type="molecule type" value="Genomic_DNA"/>
</dbReference>
<sequence length="165" mass="18707">MKKKKESWITKDGGVWSIGLIIIIIMLISISLDYGFQPEDEVCNNPWNIGTYDDPVGTKIDFVKGGLYVVIGQDQLCRWKDWRDKTIEEKYAVNNDVVVIKTIACEGLPAIITINNTDEEYMAGDSILCDSDKKDCRDSGWSAVHTNHSCIVRYWQLTGDKILEV</sequence>
<organism evidence="2">
    <name type="scientific">marine sediment metagenome</name>
    <dbReference type="NCBI Taxonomy" id="412755"/>
    <lineage>
        <taxon>unclassified sequences</taxon>
        <taxon>metagenomes</taxon>
        <taxon>ecological metagenomes</taxon>
    </lineage>
</organism>
<keyword evidence="1" id="KW-0472">Membrane</keyword>
<name>X0X392_9ZZZZ</name>
<accession>X0X392</accession>
<protein>
    <submittedName>
        <fullName evidence="2">Uncharacterized protein</fullName>
    </submittedName>
</protein>
<gene>
    <name evidence="2" type="ORF">S01H1_73537</name>
</gene>
<keyword evidence="1" id="KW-0812">Transmembrane</keyword>
<evidence type="ECO:0000256" key="1">
    <source>
        <dbReference type="SAM" id="Phobius"/>
    </source>
</evidence>
<dbReference type="AlphaFoldDB" id="X0X392"/>
<comment type="caution">
    <text evidence="2">The sequence shown here is derived from an EMBL/GenBank/DDBJ whole genome shotgun (WGS) entry which is preliminary data.</text>
</comment>
<feature type="transmembrane region" description="Helical" evidence="1">
    <location>
        <begin position="12"/>
        <end position="36"/>
    </location>
</feature>
<keyword evidence="1" id="KW-1133">Transmembrane helix</keyword>
<proteinExistence type="predicted"/>